<dbReference type="Pfam" id="PF00717">
    <property type="entry name" value="Peptidase_S24"/>
    <property type="match status" value="1"/>
</dbReference>
<dbReference type="CDD" id="cd06529">
    <property type="entry name" value="S24_LexA-like"/>
    <property type="match status" value="1"/>
</dbReference>
<evidence type="ECO:0000259" key="4">
    <source>
        <dbReference type="PROSITE" id="PS50943"/>
    </source>
</evidence>
<dbReference type="Gene3D" id="1.10.260.40">
    <property type="entry name" value="lambda repressor-like DNA-binding domains"/>
    <property type="match status" value="1"/>
</dbReference>
<feature type="domain" description="HTH cro/C1-type" evidence="4">
    <location>
        <begin position="9"/>
        <end position="62"/>
    </location>
</feature>
<dbReference type="SUPFAM" id="SSF51306">
    <property type="entry name" value="LexA/Signal peptidase"/>
    <property type="match status" value="1"/>
</dbReference>
<comment type="caution">
    <text evidence="5">The sequence shown here is derived from an EMBL/GenBank/DDBJ whole genome shotgun (WGS) entry which is preliminary data.</text>
</comment>
<keyword evidence="1" id="KW-0805">Transcription regulation</keyword>
<dbReference type="InterPro" id="IPR015927">
    <property type="entry name" value="Peptidase_S24_S26A/B/C"/>
</dbReference>
<protein>
    <submittedName>
        <fullName evidence="5">Helix-turn-helix transcriptional regulator</fullName>
    </submittedName>
</protein>
<dbReference type="InterPro" id="IPR039418">
    <property type="entry name" value="LexA-like"/>
</dbReference>
<organism evidence="5 6">
    <name type="scientific">Proteus mirabilis</name>
    <dbReference type="NCBI Taxonomy" id="584"/>
    <lineage>
        <taxon>Bacteria</taxon>
        <taxon>Pseudomonadati</taxon>
        <taxon>Pseudomonadota</taxon>
        <taxon>Gammaproteobacteria</taxon>
        <taxon>Enterobacterales</taxon>
        <taxon>Morganellaceae</taxon>
        <taxon>Proteus</taxon>
    </lineage>
</organism>
<reference evidence="5" key="1">
    <citation type="submission" date="2023-06" db="EMBL/GenBank/DDBJ databases">
        <authorList>
            <consortium name="Clinical and Environmental Microbiology Branch: Whole genome sequencing antimicrobial resistance pathogens in the healthcare setting"/>
        </authorList>
    </citation>
    <scope>NUCLEOTIDE SEQUENCE</scope>
    <source>
        <strain evidence="5">Microbial</strain>
    </source>
</reference>
<dbReference type="SMART" id="SM00530">
    <property type="entry name" value="HTH_XRE"/>
    <property type="match status" value="1"/>
</dbReference>
<keyword evidence="2" id="KW-0238">DNA-binding</keyword>
<dbReference type="PROSITE" id="PS50943">
    <property type="entry name" value="HTH_CROC1"/>
    <property type="match status" value="1"/>
</dbReference>
<dbReference type="PANTHER" id="PTHR40661">
    <property type="match status" value="1"/>
</dbReference>
<accession>A0AAN4C9E5</accession>
<dbReference type="GO" id="GO:0003677">
    <property type="term" value="F:DNA binding"/>
    <property type="evidence" value="ECO:0007669"/>
    <property type="project" value="UniProtKB-KW"/>
</dbReference>
<proteinExistence type="predicted"/>
<dbReference type="CDD" id="cd00093">
    <property type="entry name" value="HTH_XRE"/>
    <property type="match status" value="1"/>
</dbReference>
<dbReference type="EMBL" id="ABKSPD020000017">
    <property type="protein sequence ID" value="EKW9777757.1"/>
    <property type="molecule type" value="Genomic_DNA"/>
</dbReference>
<dbReference type="PANTHER" id="PTHR40661:SF3">
    <property type="entry name" value="FELS-1 PROPHAGE TRANSCRIPTIONAL REGULATOR"/>
    <property type="match status" value="1"/>
</dbReference>
<dbReference type="Proteomes" id="UP001171165">
    <property type="component" value="Unassembled WGS sequence"/>
</dbReference>
<dbReference type="AlphaFoldDB" id="A0AAN4C9E5"/>
<dbReference type="RefSeq" id="WP_049200757.1">
    <property type="nucleotide sequence ID" value="NZ_AP026827.1"/>
</dbReference>
<sequence length="241" mass="26518">MKTTLAQRLKKARKLSGLSQKELGEAVGISQAAIQKIEVGNAQNSTKLIEIAKVLKVSPEWLSSGNGEEPTIPVIHSSEVSNISTGTHSDEGGGISNAYKVEILDVEASAGAGVMVIDDFIETITAIEYSADEAKRLFGGRPSNTIKMITVKGDSMAETFEPRDQIFVDITTNFFDGDGIYVFVLDNQLYIKRLQKQYKRLAVISDNPRYETWYLNEDAINGLYICAKVLVSQSITYKFHG</sequence>
<evidence type="ECO:0000313" key="5">
    <source>
        <dbReference type="EMBL" id="EKW9777757.1"/>
    </source>
</evidence>
<dbReference type="InterPro" id="IPR001387">
    <property type="entry name" value="Cro/C1-type_HTH"/>
</dbReference>
<name>A0AAN4C9E5_PROMI</name>
<evidence type="ECO:0000256" key="2">
    <source>
        <dbReference type="ARBA" id="ARBA00023125"/>
    </source>
</evidence>
<evidence type="ECO:0000256" key="1">
    <source>
        <dbReference type="ARBA" id="ARBA00023015"/>
    </source>
</evidence>
<evidence type="ECO:0000256" key="3">
    <source>
        <dbReference type="ARBA" id="ARBA00023163"/>
    </source>
</evidence>
<gene>
    <name evidence="5" type="ORF">PW210_003631</name>
</gene>
<dbReference type="SUPFAM" id="SSF47413">
    <property type="entry name" value="lambda repressor-like DNA-binding domains"/>
    <property type="match status" value="1"/>
</dbReference>
<dbReference type="Pfam" id="PF01381">
    <property type="entry name" value="HTH_3"/>
    <property type="match status" value="1"/>
</dbReference>
<keyword evidence="3" id="KW-0804">Transcription</keyword>
<dbReference type="Gene3D" id="2.10.109.10">
    <property type="entry name" value="Umud Fragment, subunit A"/>
    <property type="match status" value="1"/>
</dbReference>
<evidence type="ECO:0000313" key="6">
    <source>
        <dbReference type="Proteomes" id="UP001171165"/>
    </source>
</evidence>
<dbReference type="InterPro" id="IPR036286">
    <property type="entry name" value="LexA/Signal_pep-like_sf"/>
</dbReference>
<dbReference type="InterPro" id="IPR010982">
    <property type="entry name" value="Lambda_DNA-bd_dom_sf"/>
</dbReference>